<keyword evidence="10" id="KW-1185">Reference proteome</keyword>
<feature type="transmembrane region" description="Helical" evidence="7">
    <location>
        <begin position="37"/>
        <end position="54"/>
    </location>
</feature>
<feature type="transmembrane region" description="Helical" evidence="7">
    <location>
        <begin position="116"/>
        <end position="139"/>
    </location>
</feature>
<comment type="subcellular location">
    <subcellularLocation>
        <location evidence="1">Cell membrane</location>
        <topology evidence="1">Multi-pass membrane protein</topology>
    </subcellularLocation>
</comment>
<feature type="domain" description="EamA" evidence="8">
    <location>
        <begin position="8"/>
        <end position="133"/>
    </location>
</feature>
<dbReference type="EMBL" id="CDRZ01000231">
    <property type="protein sequence ID" value="CEO89035.1"/>
    <property type="molecule type" value="Genomic_DNA"/>
</dbReference>
<evidence type="ECO:0000313" key="9">
    <source>
        <dbReference type="EMBL" id="CEO89035.1"/>
    </source>
</evidence>
<protein>
    <submittedName>
        <fullName evidence="9">EamA-like transporter family</fullName>
    </submittedName>
</protein>
<dbReference type="InterPro" id="IPR037185">
    <property type="entry name" value="EmrE-like"/>
</dbReference>
<feature type="transmembrane region" description="Helical" evidence="7">
    <location>
        <begin position="204"/>
        <end position="222"/>
    </location>
</feature>
<feature type="transmembrane region" description="Helical" evidence="7">
    <location>
        <begin position="145"/>
        <end position="161"/>
    </location>
</feature>
<evidence type="ECO:0000256" key="5">
    <source>
        <dbReference type="ARBA" id="ARBA00022989"/>
    </source>
</evidence>
<dbReference type="RefSeq" id="WP_052835473.1">
    <property type="nucleotide sequence ID" value="NZ_CDRZ01000231.1"/>
</dbReference>
<keyword evidence="5 7" id="KW-1133">Transmembrane helix</keyword>
<evidence type="ECO:0000256" key="6">
    <source>
        <dbReference type="ARBA" id="ARBA00023136"/>
    </source>
</evidence>
<feature type="transmembrane region" description="Helical" evidence="7">
    <location>
        <begin position="66"/>
        <end position="85"/>
    </location>
</feature>
<accession>A0A0B7MG36</accession>
<keyword evidence="3" id="KW-1003">Cell membrane</keyword>
<evidence type="ECO:0000313" key="10">
    <source>
        <dbReference type="Proteomes" id="UP000046155"/>
    </source>
</evidence>
<organism evidence="9 10">
    <name type="scientific">Syntrophaceticus schinkii</name>
    <dbReference type="NCBI Taxonomy" id="499207"/>
    <lineage>
        <taxon>Bacteria</taxon>
        <taxon>Bacillati</taxon>
        <taxon>Bacillota</taxon>
        <taxon>Clostridia</taxon>
        <taxon>Thermoanaerobacterales</taxon>
        <taxon>Thermoanaerobacterales Family III. Incertae Sedis</taxon>
        <taxon>Syntrophaceticus</taxon>
    </lineage>
</organism>
<dbReference type="PANTHER" id="PTHR42920">
    <property type="entry name" value="OS03G0707200 PROTEIN-RELATED"/>
    <property type="match status" value="1"/>
</dbReference>
<feature type="domain" description="EamA" evidence="8">
    <location>
        <begin position="142"/>
        <end position="275"/>
    </location>
</feature>
<dbReference type="OrthoDB" id="9804865at2"/>
<evidence type="ECO:0000256" key="1">
    <source>
        <dbReference type="ARBA" id="ARBA00004651"/>
    </source>
</evidence>
<keyword evidence="6 7" id="KW-0472">Membrane</keyword>
<dbReference type="AlphaFoldDB" id="A0A0B7MG36"/>
<dbReference type="GO" id="GO:0005886">
    <property type="term" value="C:plasma membrane"/>
    <property type="evidence" value="ECO:0007669"/>
    <property type="project" value="UniProtKB-SubCell"/>
</dbReference>
<feature type="transmembrane region" description="Helical" evidence="7">
    <location>
        <begin position="173"/>
        <end position="192"/>
    </location>
</feature>
<sequence length="282" mass="30337">MRINKQHIADLALLGTAFAWGTTFQLVKDALTDIDTFPFLAIRFFAAFLILLPFRKGKFSWNPAALRAGIYLFCGYAFQTLGLLWTTPSKAAFITGLNVILVPFMAAFLDKKLPYWGACAGAVLAAFGLGLISLEGVFLPGKGDLLVLCCSVFFALQILAVREASKTMNAQDLTLIQVGVVSLCSFGIWGGFGGNSINWTPAVLWALAITSVFATALAFLSQSWAQRFTGADRVALLLATEPVFAGLFSYLYGGEVFSPQKLLGCALIFTGILLSELTGAKE</sequence>
<evidence type="ECO:0000256" key="7">
    <source>
        <dbReference type="SAM" id="Phobius"/>
    </source>
</evidence>
<dbReference type="Proteomes" id="UP000046155">
    <property type="component" value="Unassembled WGS sequence"/>
</dbReference>
<evidence type="ECO:0000256" key="2">
    <source>
        <dbReference type="ARBA" id="ARBA00007362"/>
    </source>
</evidence>
<gene>
    <name evidence="9" type="ORF">SSCH_350016</name>
</gene>
<proteinExistence type="inferred from homology"/>
<evidence type="ECO:0000259" key="8">
    <source>
        <dbReference type="Pfam" id="PF00892"/>
    </source>
</evidence>
<comment type="similarity">
    <text evidence="2">Belongs to the EamA transporter family.</text>
</comment>
<dbReference type="InterPro" id="IPR000620">
    <property type="entry name" value="EamA_dom"/>
</dbReference>
<keyword evidence="4 7" id="KW-0812">Transmembrane</keyword>
<feature type="transmembrane region" description="Helical" evidence="7">
    <location>
        <begin position="234"/>
        <end position="253"/>
    </location>
</feature>
<dbReference type="Pfam" id="PF00892">
    <property type="entry name" value="EamA"/>
    <property type="match status" value="2"/>
</dbReference>
<dbReference type="InterPro" id="IPR051258">
    <property type="entry name" value="Diverse_Substrate_Transporter"/>
</dbReference>
<evidence type="ECO:0000256" key="4">
    <source>
        <dbReference type="ARBA" id="ARBA00022692"/>
    </source>
</evidence>
<name>A0A0B7MG36_9FIRM</name>
<dbReference type="SUPFAM" id="SSF103481">
    <property type="entry name" value="Multidrug resistance efflux transporter EmrE"/>
    <property type="match status" value="2"/>
</dbReference>
<feature type="transmembrane region" description="Helical" evidence="7">
    <location>
        <begin position="91"/>
        <end position="109"/>
    </location>
</feature>
<reference evidence="10" key="1">
    <citation type="submission" date="2015-01" db="EMBL/GenBank/DDBJ databases">
        <authorList>
            <person name="Manzoor Shahid"/>
            <person name="Zubair Saima"/>
        </authorList>
    </citation>
    <scope>NUCLEOTIDE SEQUENCE [LARGE SCALE GENOMIC DNA]</scope>
    <source>
        <strain evidence="10">Sp3</strain>
    </source>
</reference>
<evidence type="ECO:0000256" key="3">
    <source>
        <dbReference type="ARBA" id="ARBA00022475"/>
    </source>
</evidence>
<dbReference type="PANTHER" id="PTHR42920:SF5">
    <property type="entry name" value="EAMA DOMAIN-CONTAINING PROTEIN"/>
    <property type="match status" value="1"/>
</dbReference>